<dbReference type="SUPFAM" id="SSF101215">
    <property type="entry name" value="KaiA/RbsU domain"/>
    <property type="match status" value="1"/>
</dbReference>
<organism evidence="3 4">
    <name type="scientific">Ureibacillus thermophilus</name>
    <dbReference type="NCBI Taxonomy" id="367743"/>
    <lineage>
        <taxon>Bacteria</taxon>
        <taxon>Bacillati</taxon>
        <taxon>Bacillota</taxon>
        <taxon>Bacilli</taxon>
        <taxon>Bacillales</taxon>
        <taxon>Caryophanaceae</taxon>
        <taxon>Ureibacillus</taxon>
    </lineage>
</organism>
<keyword evidence="4" id="KW-1185">Reference proteome</keyword>
<dbReference type="SUPFAM" id="SSF81606">
    <property type="entry name" value="PP2C-like"/>
    <property type="match status" value="1"/>
</dbReference>
<dbReference type="InterPro" id="IPR014787">
    <property type="entry name" value="PSer_Pase_RsbU_N"/>
</dbReference>
<evidence type="ECO:0000256" key="1">
    <source>
        <dbReference type="ARBA" id="ARBA00022801"/>
    </source>
</evidence>
<name>A0A4P6UN30_9BACL</name>
<keyword evidence="1" id="KW-0378">Hydrolase</keyword>
<dbReference type="RefSeq" id="WP_208650854.1">
    <property type="nucleotide sequence ID" value="NZ_CP036528.1"/>
</dbReference>
<evidence type="ECO:0000259" key="2">
    <source>
        <dbReference type="SMART" id="SM00331"/>
    </source>
</evidence>
<dbReference type="Gene3D" id="1.10.1240.30">
    <property type="entry name" value="KaiA/RbsU domain"/>
    <property type="match status" value="1"/>
</dbReference>
<dbReference type="InterPro" id="IPR052016">
    <property type="entry name" value="Bact_Sigma-Reg"/>
</dbReference>
<dbReference type="PANTHER" id="PTHR43156">
    <property type="entry name" value="STAGE II SPORULATION PROTEIN E-RELATED"/>
    <property type="match status" value="1"/>
</dbReference>
<dbReference type="InterPro" id="IPR001932">
    <property type="entry name" value="PPM-type_phosphatase-like_dom"/>
</dbReference>
<gene>
    <name evidence="3" type="ORF">DKZ56_00870</name>
</gene>
<dbReference type="Pfam" id="PF08673">
    <property type="entry name" value="RsbU_N"/>
    <property type="match status" value="1"/>
</dbReference>
<protein>
    <submittedName>
        <fullName evidence="3">Phosphoserine phosphatase</fullName>
    </submittedName>
</protein>
<evidence type="ECO:0000313" key="4">
    <source>
        <dbReference type="Proteomes" id="UP000291151"/>
    </source>
</evidence>
<dbReference type="InterPro" id="IPR036457">
    <property type="entry name" value="PPM-type-like_dom_sf"/>
</dbReference>
<dbReference type="Gene3D" id="3.60.40.10">
    <property type="entry name" value="PPM-type phosphatase domain"/>
    <property type="match status" value="1"/>
</dbReference>
<dbReference type="Pfam" id="PF07228">
    <property type="entry name" value="SpoIIE"/>
    <property type="match status" value="1"/>
</dbReference>
<dbReference type="KEGG" id="uth:DKZ56_00870"/>
<accession>A0A4P6UN30</accession>
<proteinExistence type="predicted"/>
<dbReference type="GO" id="GO:0016791">
    <property type="term" value="F:phosphatase activity"/>
    <property type="evidence" value="ECO:0007669"/>
    <property type="project" value="TreeGrafter"/>
</dbReference>
<sequence>MKELKVQYEKVLSDYLLNQNESNLYIGQNLVRELMRSNVSPEDLVSIHKQSLENIVPNLPESVLNSFDFLIEVMVHFGLKLKEHQSLILKQEEIRIEIEFAAKILNLLLETKIPKPIGLDIGMVSVPVRKMNGDYVHFMHDDGNYLSVAVTDVVGKGVPAALCMSMVKYGLDTLEYANNNPSYVLEVLNRIIEKSVDDSMFVSMFYGRYDLANDIFTYGSAGHEPALYFNSKEQTFIDLDSKGLLLGVLPGIKYSQKDIQLSENDFIIMFTDGVTEFRNYIEKFDSRTYIKELAKSLKHFSAQEMCDKIFENLNKLNNYQLEDDFTIVILKKY</sequence>
<reference evidence="3 4" key="1">
    <citation type="submission" date="2019-02" db="EMBL/GenBank/DDBJ databases">
        <title>Ureibacillus thermophilus.</title>
        <authorList>
            <person name="Sunny J.S."/>
            <person name="Natarajan A."/>
            <person name="Saleena L.M."/>
        </authorList>
    </citation>
    <scope>NUCLEOTIDE SEQUENCE [LARGE SCALE GENOMIC DNA]</scope>
    <source>
        <strain evidence="3 4">LM102</strain>
    </source>
</reference>
<dbReference type="SMART" id="SM00331">
    <property type="entry name" value="PP2C_SIG"/>
    <property type="match status" value="1"/>
</dbReference>
<dbReference type="EMBL" id="CP036528">
    <property type="protein sequence ID" value="QBK24579.1"/>
    <property type="molecule type" value="Genomic_DNA"/>
</dbReference>
<dbReference type="AlphaFoldDB" id="A0A4P6UN30"/>
<feature type="domain" description="PPM-type phosphatase" evidence="2">
    <location>
        <begin position="116"/>
        <end position="332"/>
    </location>
</feature>
<dbReference type="Proteomes" id="UP000291151">
    <property type="component" value="Chromosome"/>
</dbReference>
<dbReference type="InterPro" id="IPR017944">
    <property type="entry name" value="KaiA/RbsU_helical_domain_sf"/>
</dbReference>
<dbReference type="PANTHER" id="PTHR43156:SF15">
    <property type="entry name" value="PHOSPHOSERINE PHOSPHATASE RSBU"/>
    <property type="match status" value="1"/>
</dbReference>
<evidence type="ECO:0000313" key="3">
    <source>
        <dbReference type="EMBL" id="QBK24579.1"/>
    </source>
</evidence>